<reference evidence="4" key="1">
    <citation type="submission" date="2016-12" db="EMBL/GenBank/DDBJ databases">
        <title>Complete Genome Sequence of Beggiatoa leptomitiformis D-401.</title>
        <authorList>
            <person name="Fomenkov A."/>
            <person name="Vincze T."/>
            <person name="Grabovich M."/>
            <person name="Anton B.P."/>
            <person name="Dubinina G."/>
            <person name="Orlova M."/>
            <person name="Belousova E."/>
            <person name="Roberts R.J."/>
        </authorList>
    </citation>
    <scope>NUCLEOTIDE SEQUENCE [LARGE SCALE GENOMIC DNA]</scope>
    <source>
        <strain evidence="4">D-401</strain>
    </source>
</reference>
<keyword evidence="4" id="KW-1185">Reference proteome</keyword>
<feature type="transmembrane region" description="Helical" evidence="2">
    <location>
        <begin position="383"/>
        <end position="403"/>
    </location>
</feature>
<protein>
    <submittedName>
        <fullName evidence="3">Uncharacterized protein</fullName>
    </submittedName>
</protein>
<dbReference type="Proteomes" id="UP000234271">
    <property type="component" value="Chromosome"/>
</dbReference>
<feature type="transmembrane region" description="Helical" evidence="2">
    <location>
        <begin position="7"/>
        <end position="32"/>
    </location>
</feature>
<accession>A0A2N9YGW0</accession>
<sequence>MKLITDILAWLIYKSFIIIFISILFFSMTFLYQQANNIIYSQDLPTLSAQIVQINEPITVTLNHTGISFLKGACATASDIAHRLDQTTKQFLQQIEPPNPFLHPIDYFLWKKGEQIFVTKQNELISSFNQQTDECNKILSQQQKVNQEKVQLINVQIEVLTEKIKNIRVSINSSGDSNGQRVKTLEALRTERQALANEKVKHEIIIANTSQENEQHHETLKAWEKEIAYLANKIEGSNNEINKVKRIEPHSILEFLEHRRWERTLNTMSMELNTMRQQYGDLINAKIRLEQTSATIISENEKRKTVFPLIDTQIAELTEKIKQLRSELKGQNALIAELDMLREQRQKLAKEESMLEQTVSEGSQQLLKIINPLNNNDLFWKTYQIFTSSIFMLVFIIMFGNYLQKAFWYFIVAKLASHTRPIQVLQNY</sequence>
<organism evidence="3 4">
    <name type="scientific">Beggiatoa leptomitoformis</name>
    <dbReference type="NCBI Taxonomy" id="288004"/>
    <lineage>
        <taxon>Bacteria</taxon>
        <taxon>Pseudomonadati</taxon>
        <taxon>Pseudomonadota</taxon>
        <taxon>Gammaproteobacteria</taxon>
        <taxon>Thiotrichales</taxon>
        <taxon>Thiotrichaceae</taxon>
        <taxon>Beggiatoa</taxon>
    </lineage>
</organism>
<keyword evidence="2" id="KW-1133">Transmembrane helix</keyword>
<proteinExistence type="predicted"/>
<evidence type="ECO:0000256" key="2">
    <source>
        <dbReference type="SAM" id="Phobius"/>
    </source>
</evidence>
<dbReference type="STRING" id="288004.AL038_11660"/>
<keyword evidence="1" id="KW-0175">Coiled coil</keyword>
<dbReference type="RefSeq" id="WP_062153032.1">
    <property type="nucleotide sequence ID" value="NZ_CP012373.2"/>
</dbReference>
<evidence type="ECO:0000256" key="1">
    <source>
        <dbReference type="SAM" id="Coils"/>
    </source>
</evidence>
<keyword evidence="2" id="KW-0812">Transmembrane</keyword>
<dbReference type="EMBL" id="CP018889">
    <property type="protein sequence ID" value="AUI69446.1"/>
    <property type="molecule type" value="Genomic_DNA"/>
</dbReference>
<evidence type="ECO:0000313" key="4">
    <source>
        <dbReference type="Proteomes" id="UP000234271"/>
    </source>
</evidence>
<evidence type="ECO:0000313" key="3">
    <source>
        <dbReference type="EMBL" id="AUI69446.1"/>
    </source>
</evidence>
<name>A0A2N9YGW0_9GAMM</name>
<feature type="coiled-coil region" evidence="1">
    <location>
        <begin position="185"/>
        <end position="240"/>
    </location>
</feature>
<dbReference type="AlphaFoldDB" id="A0A2N9YGW0"/>
<gene>
    <name evidence="3" type="ORF">BLE401_12610</name>
</gene>
<feature type="coiled-coil region" evidence="1">
    <location>
        <begin position="314"/>
        <end position="361"/>
    </location>
</feature>
<keyword evidence="2" id="KW-0472">Membrane</keyword>
<dbReference type="KEGG" id="blep:AL038_11660"/>